<reference evidence="1 2" key="1">
    <citation type="submission" date="2020-07" db="EMBL/GenBank/DDBJ databases">
        <title>Sequencing the genomes of 1000 actinobacteria strains.</title>
        <authorList>
            <person name="Klenk H.-P."/>
        </authorList>
    </citation>
    <scope>NUCLEOTIDE SEQUENCE [LARGE SCALE GENOMIC DNA]</scope>
    <source>
        <strain evidence="1 2">DSM 103164</strain>
    </source>
</reference>
<name>A0A7Z0IKD7_9ACTN</name>
<dbReference type="EMBL" id="JACBZS010000001">
    <property type="protein sequence ID" value="NYI70504.1"/>
    <property type="molecule type" value="Genomic_DNA"/>
</dbReference>
<dbReference type="Pfam" id="PF08012">
    <property type="entry name" value="DUF1702"/>
    <property type="match status" value="1"/>
</dbReference>
<protein>
    <recommendedName>
        <fullName evidence="3">DUF1702 family protein</fullName>
    </recommendedName>
</protein>
<dbReference type="InterPro" id="IPR012964">
    <property type="entry name" value="DUF1702"/>
</dbReference>
<keyword evidence="2" id="KW-1185">Reference proteome</keyword>
<evidence type="ECO:0000313" key="1">
    <source>
        <dbReference type="EMBL" id="NYI70504.1"/>
    </source>
</evidence>
<proteinExistence type="predicted"/>
<dbReference type="Proteomes" id="UP000527616">
    <property type="component" value="Unassembled WGS sequence"/>
</dbReference>
<accession>A0A7Z0IKD7</accession>
<evidence type="ECO:0000313" key="2">
    <source>
        <dbReference type="Proteomes" id="UP000527616"/>
    </source>
</evidence>
<gene>
    <name evidence="1" type="ORF">GGQ54_001064</name>
</gene>
<evidence type="ECO:0008006" key="3">
    <source>
        <dbReference type="Google" id="ProtNLM"/>
    </source>
</evidence>
<dbReference type="AlphaFoldDB" id="A0A7Z0IKD7"/>
<comment type="caution">
    <text evidence="1">The sequence shown here is derived from an EMBL/GenBank/DDBJ whole genome shotgun (WGS) entry which is preliminary data.</text>
</comment>
<sequence length="307" mass="33614">MASLGVILSPLYRVSPRHLPSATQQNQQRLTHVVDVVTACCQLALAAPSLTRLCRALDRYPSELRGFAYEGAGVGLAALDTLLPWRERTRRFVNEFAHAYKYAVYLGAGMGLARIGRFPDRFIRRLRDDVFGWVVWDGYGFHEGLFSYRRHVQERRVPTGVSGFALSVFDQGLGRAIWFGTGATSDIVAATIDAFPEPRRGDLWAGIGLASSYTGGAGVTDIARLLEFAGPHADRLAEGSAVAAKNRHDPANVGEHNERAVALLCGAPSSTISRMANDALSDLPSDGPEPAYAHWRERLRHTTEKRA</sequence>
<organism evidence="1 2">
    <name type="scientific">Naumannella cuiyingiana</name>
    <dbReference type="NCBI Taxonomy" id="1347891"/>
    <lineage>
        <taxon>Bacteria</taxon>
        <taxon>Bacillati</taxon>
        <taxon>Actinomycetota</taxon>
        <taxon>Actinomycetes</taxon>
        <taxon>Propionibacteriales</taxon>
        <taxon>Propionibacteriaceae</taxon>
        <taxon>Naumannella</taxon>
    </lineage>
</organism>